<name>A0AAR5QCD3_DENPD</name>
<proteinExistence type="predicted"/>
<dbReference type="PANTHER" id="PTHR11640">
    <property type="entry name" value="NEPHRIN"/>
    <property type="match status" value="1"/>
</dbReference>
<dbReference type="PROSITE" id="PS50835">
    <property type="entry name" value="IG_LIKE"/>
    <property type="match status" value="4"/>
</dbReference>
<evidence type="ECO:0000256" key="4">
    <source>
        <dbReference type="ARBA" id="ARBA00023180"/>
    </source>
</evidence>
<dbReference type="CDD" id="cd00096">
    <property type="entry name" value="Ig"/>
    <property type="match status" value="2"/>
</dbReference>
<evidence type="ECO:0000259" key="9">
    <source>
        <dbReference type="PROSITE" id="PS50835"/>
    </source>
</evidence>
<feature type="domain" description="Ig-like" evidence="9">
    <location>
        <begin position="23"/>
        <end position="113"/>
    </location>
</feature>
<dbReference type="InterPro" id="IPR003599">
    <property type="entry name" value="Ig_sub"/>
</dbReference>
<reference evidence="11" key="1">
    <citation type="journal article" date="2013" name="Genome Biol.">
        <title>Draft genome of the mountain pine beetle, Dendroctonus ponderosae Hopkins, a major forest pest.</title>
        <authorList>
            <person name="Keeling C.I."/>
            <person name="Yuen M.M."/>
            <person name="Liao N.Y."/>
            <person name="Docking T.R."/>
            <person name="Chan S.K."/>
            <person name="Taylor G.A."/>
            <person name="Palmquist D.L."/>
            <person name="Jackman S.D."/>
            <person name="Nguyen A."/>
            <person name="Li M."/>
            <person name="Henderson H."/>
            <person name="Janes J.K."/>
            <person name="Zhao Y."/>
            <person name="Pandoh P."/>
            <person name="Moore R."/>
            <person name="Sperling F.A."/>
            <person name="Huber D.P."/>
            <person name="Birol I."/>
            <person name="Jones S.J."/>
            <person name="Bohlmann J."/>
        </authorList>
    </citation>
    <scope>NUCLEOTIDE SEQUENCE</scope>
</reference>
<evidence type="ECO:0000256" key="8">
    <source>
        <dbReference type="SAM" id="SignalP"/>
    </source>
</evidence>
<feature type="compositionally biased region" description="Basic residues" evidence="6">
    <location>
        <begin position="703"/>
        <end position="718"/>
    </location>
</feature>
<evidence type="ECO:0000256" key="7">
    <source>
        <dbReference type="SAM" id="Phobius"/>
    </source>
</evidence>
<dbReference type="EnsemblMetazoa" id="XM_019915320.1">
    <property type="protein sequence ID" value="XP_019770879.1"/>
    <property type="gene ID" value="LOC109544899"/>
</dbReference>
<evidence type="ECO:0000256" key="6">
    <source>
        <dbReference type="SAM" id="MobiDB-lite"/>
    </source>
</evidence>
<dbReference type="SUPFAM" id="SSF48726">
    <property type="entry name" value="Immunoglobulin"/>
    <property type="match status" value="5"/>
</dbReference>
<evidence type="ECO:0000256" key="5">
    <source>
        <dbReference type="ARBA" id="ARBA00023319"/>
    </source>
</evidence>
<protein>
    <recommendedName>
        <fullName evidence="9">Ig-like domain-containing protein</fullName>
    </recommendedName>
</protein>
<organism evidence="10 11">
    <name type="scientific">Dendroctonus ponderosae</name>
    <name type="common">Mountain pine beetle</name>
    <dbReference type="NCBI Taxonomy" id="77166"/>
    <lineage>
        <taxon>Eukaryota</taxon>
        <taxon>Metazoa</taxon>
        <taxon>Ecdysozoa</taxon>
        <taxon>Arthropoda</taxon>
        <taxon>Hexapoda</taxon>
        <taxon>Insecta</taxon>
        <taxon>Pterygota</taxon>
        <taxon>Neoptera</taxon>
        <taxon>Endopterygota</taxon>
        <taxon>Coleoptera</taxon>
        <taxon>Polyphaga</taxon>
        <taxon>Cucujiformia</taxon>
        <taxon>Curculionidae</taxon>
        <taxon>Scolytinae</taxon>
        <taxon>Dendroctonus</taxon>
    </lineage>
</organism>
<dbReference type="InterPro" id="IPR007110">
    <property type="entry name" value="Ig-like_dom"/>
</dbReference>
<dbReference type="Pfam" id="PF07679">
    <property type="entry name" value="I-set"/>
    <property type="match status" value="1"/>
</dbReference>
<keyword evidence="3" id="KW-1015">Disulfide bond</keyword>
<keyword evidence="8" id="KW-0732">Signal</keyword>
<evidence type="ECO:0000313" key="10">
    <source>
        <dbReference type="EnsemblMetazoa" id="XP_019770879.1"/>
    </source>
</evidence>
<feature type="domain" description="Ig-like" evidence="9">
    <location>
        <begin position="325"/>
        <end position="411"/>
    </location>
</feature>
<dbReference type="InterPro" id="IPR013783">
    <property type="entry name" value="Ig-like_fold"/>
</dbReference>
<dbReference type="SMART" id="SM00408">
    <property type="entry name" value="IGc2"/>
    <property type="match status" value="2"/>
</dbReference>
<dbReference type="InterPro" id="IPR036179">
    <property type="entry name" value="Ig-like_dom_sf"/>
</dbReference>
<dbReference type="RefSeq" id="XP_019770879.1">
    <property type="nucleotide sequence ID" value="XM_019915320.2"/>
</dbReference>
<evidence type="ECO:0000256" key="2">
    <source>
        <dbReference type="ARBA" id="ARBA00023136"/>
    </source>
</evidence>
<dbReference type="GeneID" id="109544899"/>
<dbReference type="Pfam" id="PF08205">
    <property type="entry name" value="C2-set_2"/>
    <property type="match status" value="1"/>
</dbReference>
<dbReference type="AlphaFoldDB" id="A0AAR5QCD3"/>
<dbReference type="InterPro" id="IPR013098">
    <property type="entry name" value="Ig_I-set"/>
</dbReference>
<dbReference type="InterPro" id="IPR051275">
    <property type="entry name" value="Cell_adhesion_signaling"/>
</dbReference>
<keyword evidence="7" id="KW-1133">Transmembrane helix</keyword>
<feature type="transmembrane region" description="Helical" evidence="7">
    <location>
        <begin position="533"/>
        <end position="555"/>
    </location>
</feature>
<keyword evidence="2 7" id="KW-0472">Membrane</keyword>
<keyword evidence="11" id="KW-1185">Reference proteome</keyword>
<dbReference type="InterPro" id="IPR013162">
    <property type="entry name" value="CD80_C2-set"/>
</dbReference>
<dbReference type="PANTHER" id="PTHR11640:SF154">
    <property type="entry name" value="IRREGULAR CHIASM C-ROUGHEST PROTEIN-LIKE PROTEIN"/>
    <property type="match status" value="1"/>
</dbReference>
<keyword evidence="5" id="KW-0393">Immunoglobulin domain</keyword>
<accession>A0AAR5QCD3</accession>
<dbReference type="Proteomes" id="UP000019118">
    <property type="component" value="Unassembled WGS sequence"/>
</dbReference>
<dbReference type="GO" id="GO:0098609">
    <property type="term" value="P:cell-cell adhesion"/>
    <property type="evidence" value="ECO:0007669"/>
    <property type="project" value="TreeGrafter"/>
</dbReference>
<evidence type="ECO:0000256" key="3">
    <source>
        <dbReference type="ARBA" id="ARBA00023157"/>
    </source>
</evidence>
<evidence type="ECO:0000256" key="1">
    <source>
        <dbReference type="ARBA" id="ARBA00004479"/>
    </source>
</evidence>
<keyword evidence="4" id="KW-0325">Glycoprotein</keyword>
<feature type="chain" id="PRO_5043658533" description="Ig-like domain-containing protein" evidence="8">
    <location>
        <begin position="22"/>
        <end position="769"/>
    </location>
</feature>
<dbReference type="SMART" id="SM00409">
    <property type="entry name" value="IG"/>
    <property type="match status" value="5"/>
</dbReference>
<dbReference type="Pfam" id="PF13927">
    <property type="entry name" value="Ig_3"/>
    <property type="match status" value="2"/>
</dbReference>
<dbReference type="Gene3D" id="2.60.40.10">
    <property type="entry name" value="Immunoglobulins"/>
    <property type="match status" value="5"/>
</dbReference>
<feature type="domain" description="Ig-like" evidence="9">
    <location>
        <begin position="128"/>
        <end position="231"/>
    </location>
</feature>
<feature type="region of interest" description="Disordered" evidence="6">
    <location>
        <begin position="701"/>
        <end position="735"/>
    </location>
</feature>
<dbReference type="GO" id="GO:0005886">
    <property type="term" value="C:plasma membrane"/>
    <property type="evidence" value="ECO:0007669"/>
    <property type="project" value="TreeGrafter"/>
</dbReference>
<feature type="signal peptide" evidence="8">
    <location>
        <begin position="1"/>
        <end position="21"/>
    </location>
</feature>
<keyword evidence="7" id="KW-0812">Transmembrane</keyword>
<dbReference type="InterPro" id="IPR003598">
    <property type="entry name" value="Ig_sub2"/>
</dbReference>
<dbReference type="KEGG" id="dpa:109544899"/>
<reference evidence="10" key="2">
    <citation type="submission" date="2024-08" db="UniProtKB">
        <authorList>
            <consortium name="EnsemblMetazoa"/>
        </authorList>
    </citation>
    <scope>IDENTIFICATION</scope>
</reference>
<feature type="domain" description="Ig-like" evidence="9">
    <location>
        <begin position="238"/>
        <end position="318"/>
    </location>
</feature>
<dbReference type="GO" id="GO:0050839">
    <property type="term" value="F:cell adhesion molecule binding"/>
    <property type="evidence" value="ECO:0007669"/>
    <property type="project" value="TreeGrafter"/>
</dbReference>
<sequence>MQREMLLRIIFFGILARDIWAQQKFERQPSYTEVNPGQDAYLQCKVLNKKGSCSWQKDNKPMGMYPHKYEWISSSQQNGDCSIWIRAAQLEFDDGSWECQVTASDFHTQDALTSHPVRLVVRVPPQRPRIEFNGTQVLPGHNLTTFHGELAVIKCVSHYGNPPPILKWFLDQQEITSSPNQTNTTELDNTKTWLAISVLEMTISKEKHGRMLSCVAVHESYATKSSSIEVRLDVMFVPETRLVGLPTEDVEDLKDSIAIRCVVDANPKASVVWRREGQTQPASLQELLQFSPAIRQHSGLYTCHARNKAGDSQPKRVQIDVKYRPKIISVGRERVKTTTLFSPVNFECLGEGNPPPTYQWVQKKTSSHSDSIIERGREAKLYLNNVTYEFQGEWRCRVTNIIKGEEQSVVSEPIILQVHGAPQILRQTANQEIYVESGHPVDMSMVVCADPRPRSVAWEWGSLRLEAGNEMGKFKVDEVSQEEGEDCYLTILHIKDTSATDSRTYYLLVENDKGKDMHAIQLYVNEPLQISTLASVAGALLVAFLILVCACIYAIRAEKCCFSRKGDFKPSDIDGQKLDIEKTAHHLTNNQNQAGALGQGGIPADAIYTTGPRGGAHPDAMKHHPSTTHTFNGRSSFEDRYHRHSLTEPTKQNNSTMGIDTIDVHRPLSFSQYHSFNRYELPRPNDNWSYASTMIAGSYHNGKEKKYKRRSHNAKNKNPKTDRDANGRPRPLQLENEKYYDLVFPKSRHSDGMDYRYVYQPDSLDHAEL</sequence>
<evidence type="ECO:0000313" key="11">
    <source>
        <dbReference type="Proteomes" id="UP000019118"/>
    </source>
</evidence>
<comment type="subcellular location">
    <subcellularLocation>
        <location evidence="1">Membrane</location>
        <topology evidence="1">Single-pass type I membrane protein</topology>
    </subcellularLocation>
</comment>
<dbReference type="GO" id="GO:0005911">
    <property type="term" value="C:cell-cell junction"/>
    <property type="evidence" value="ECO:0007669"/>
    <property type="project" value="TreeGrafter"/>
</dbReference>